<keyword evidence="2" id="KW-1185">Reference proteome</keyword>
<name>A0ABN7RXD0_THEXY</name>
<sequence length="110" mass="12022">MRMRGFVAGGLIGIAAGIILSRKKPGSVEWFIRRADQLMTGAKHKMIEQVLNRRFGAEERGGEHDAGKAESGSSWNTIRSLINADARVKHEAERILAEAGDAASEQDKPH</sequence>
<evidence type="ECO:0008006" key="3">
    <source>
        <dbReference type="Google" id="ProtNLM"/>
    </source>
</evidence>
<comment type="caution">
    <text evidence="1">The sequence shown here is derived from an EMBL/GenBank/DDBJ whole genome shotgun (WGS) entry which is preliminary data.</text>
</comment>
<reference evidence="1 2" key="1">
    <citation type="submission" date="2021-04" db="EMBL/GenBank/DDBJ databases">
        <authorList>
            <person name="Rakotoarivonina H."/>
        </authorList>
    </citation>
    <scope>NUCLEOTIDE SEQUENCE [LARGE SCALE GENOMIC DNA]</scope>
    <source>
        <strain evidence="1 2">XE</strain>
    </source>
</reference>
<accession>A0ABN7RXD0</accession>
<organism evidence="1 2">
    <name type="scientific">Thermobacillus xylanilyticus</name>
    <dbReference type="NCBI Taxonomy" id="76633"/>
    <lineage>
        <taxon>Bacteria</taxon>
        <taxon>Bacillati</taxon>
        <taxon>Bacillota</taxon>
        <taxon>Bacilli</taxon>
        <taxon>Bacillales</taxon>
        <taxon>Paenibacillaceae</taxon>
        <taxon>Thermobacillus</taxon>
    </lineage>
</organism>
<dbReference type="Proteomes" id="UP000681526">
    <property type="component" value="Unassembled WGS sequence"/>
</dbReference>
<proteinExistence type="predicted"/>
<protein>
    <recommendedName>
        <fullName evidence="3">YtxH domain-containing protein</fullName>
    </recommendedName>
</protein>
<dbReference type="RefSeq" id="WP_213484726.1">
    <property type="nucleotide sequence ID" value="NZ_CAJRAY010000053.1"/>
</dbReference>
<evidence type="ECO:0000313" key="1">
    <source>
        <dbReference type="EMBL" id="CAG5088019.1"/>
    </source>
</evidence>
<gene>
    <name evidence="1" type="primary">txxe 2583</name>
    <name evidence="1" type="ORF">TXXE_11440</name>
</gene>
<dbReference type="EMBL" id="CAJRAY010000053">
    <property type="protein sequence ID" value="CAG5088019.1"/>
    <property type="molecule type" value="Genomic_DNA"/>
</dbReference>
<evidence type="ECO:0000313" key="2">
    <source>
        <dbReference type="Proteomes" id="UP000681526"/>
    </source>
</evidence>